<evidence type="ECO:0000256" key="21">
    <source>
        <dbReference type="SAM" id="MobiDB-lite"/>
    </source>
</evidence>
<dbReference type="EC" id="3.6.4.12" evidence="5"/>
<dbReference type="CDD" id="cd18793">
    <property type="entry name" value="SF2_C_SNF"/>
    <property type="match status" value="1"/>
</dbReference>
<dbReference type="GO" id="GO:0005634">
    <property type="term" value="C:nucleus"/>
    <property type="evidence" value="ECO:0007669"/>
    <property type="project" value="UniProtKB-SubCell"/>
</dbReference>
<evidence type="ECO:0000259" key="22">
    <source>
        <dbReference type="PROSITE" id="PS51192"/>
    </source>
</evidence>
<organism evidence="25 26">
    <name type="scientific">Aphidius gifuensis</name>
    <name type="common">Parasitoid wasp</name>
    <dbReference type="NCBI Taxonomy" id="684658"/>
    <lineage>
        <taxon>Eukaryota</taxon>
        <taxon>Metazoa</taxon>
        <taxon>Ecdysozoa</taxon>
        <taxon>Arthropoda</taxon>
        <taxon>Hexapoda</taxon>
        <taxon>Insecta</taxon>
        <taxon>Pterygota</taxon>
        <taxon>Neoptera</taxon>
        <taxon>Endopterygota</taxon>
        <taxon>Hymenoptera</taxon>
        <taxon>Apocrita</taxon>
        <taxon>Ichneumonoidea</taxon>
        <taxon>Braconidae</taxon>
        <taxon>Aphidiinae</taxon>
        <taxon>Aphidius</taxon>
    </lineage>
</organism>
<dbReference type="Gene3D" id="3.40.50.300">
    <property type="entry name" value="P-loop containing nucleotide triphosphate hydrolases"/>
    <property type="match status" value="1"/>
</dbReference>
<keyword evidence="26" id="KW-1185">Reference proteome</keyword>
<keyword evidence="10" id="KW-0378">Hydrolase</keyword>
<feature type="domain" description="Helicase C-terminal" evidence="23">
    <location>
        <begin position="929"/>
        <end position="1086"/>
    </location>
</feature>
<comment type="function">
    <text evidence="19">DNA helicase that possesses intrinsic ATP-dependent nucleosome-remodeling activity and is both required for DNA repair and heterochromatin organization. Promotes DNA end resection of double-strand breaks (DSBs) following DNA damage: probably acts by weakening histone DNA interactions in nucleosomes flanking DSBs.</text>
</comment>
<dbReference type="FunFam" id="2.30.42.10:FF:000056">
    <property type="entry name" value="Golgi reassembly-stacking protein 2 isoform 1"/>
    <property type="match status" value="1"/>
</dbReference>
<feature type="domain" description="PDZ GRASP-type" evidence="24">
    <location>
        <begin position="15"/>
        <end position="105"/>
    </location>
</feature>
<evidence type="ECO:0000256" key="20">
    <source>
        <dbReference type="ARBA" id="ARBA00069890"/>
    </source>
</evidence>
<keyword evidence="6" id="KW-0597">Phosphoprotein</keyword>
<keyword evidence="14" id="KW-0333">Golgi apparatus</keyword>
<dbReference type="GO" id="GO:0005694">
    <property type="term" value="C:chromosome"/>
    <property type="evidence" value="ECO:0007669"/>
    <property type="project" value="UniProtKB-ARBA"/>
</dbReference>
<comment type="caution">
    <text evidence="25">The sequence shown here is derived from an EMBL/GenBank/DDBJ whole genome shotgun (WGS) entry which is preliminary data.</text>
</comment>
<keyword evidence="9" id="KW-0547">Nucleotide-binding</keyword>
<feature type="compositionally biased region" description="Polar residues" evidence="21">
    <location>
        <begin position="1101"/>
        <end position="1111"/>
    </location>
</feature>
<evidence type="ECO:0000256" key="15">
    <source>
        <dbReference type="ARBA" id="ARBA00023125"/>
    </source>
</evidence>
<feature type="region of interest" description="Disordered" evidence="21">
    <location>
        <begin position="397"/>
        <end position="442"/>
    </location>
</feature>
<keyword evidence="7" id="KW-0519">Myristate</keyword>
<evidence type="ECO:0000256" key="5">
    <source>
        <dbReference type="ARBA" id="ARBA00012551"/>
    </source>
</evidence>
<evidence type="ECO:0000256" key="3">
    <source>
        <dbReference type="ARBA" id="ARBA00007025"/>
    </source>
</evidence>
<dbReference type="Pfam" id="PF00271">
    <property type="entry name" value="Helicase_C"/>
    <property type="match status" value="1"/>
</dbReference>
<feature type="region of interest" description="Disordered" evidence="21">
    <location>
        <begin position="1100"/>
        <end position="1121"/>
    </location>
</feature>
<dbReference type="Gene3D" id="2.30.42.10">
    <property type="match status" value="2"/>
</dbReference>
<evidence type="ECO:0000256" key="16">
    <source>
        <dbReference type="ARBA" id="ARBA00023136"/>
    </source>
</evidence>
<evidence type="ECO:0000256" key="13">
    <source>
        <dbReference type="ARBA" id="ARBA00022853"/>
    </source>
</evidence>
<gene>
    <name evidence="25" type="ORF">HCN44_008615</name>
</gene>
<dbReference type="Proteomes" id="UP000639338">
    <property type="component" value="Unassembled WGS sequence"/>
</dbReference>
<evidence type="ECO:0000259" key="23">
    <source>
        <dbReference type="PROSITE" id="PS51194"/>
    </source>
</evidence>
<keyword evidence="18" id="KW-0449">Lipoprotein</keyword>
<dbReference type="InterPro" id="IPR000330">
    <property type="entry name" value="SNF2_N"/>
</dbReference>
<protein>
    <recommendedName>
        <fullName evidence="20">SWI/SNF-related matrix-associated actin-dependent regulator of chromatin subfamily A containing DEAD/H box 1 homolog</fullName>
        <ecNumber evidence="5">3.6.4.12</ecNumber>
    </recommendedName>
</protein>
<feature type="region of interest" description="Disordered" evidence="21">
    <location>
        <begin position="297"/>
        <end position="352"/>
    </location>
</feature>
<dbReference type="FunFam" id="3.40.50.10810:FF:000014">
    <property type="entry name" value="SWI/SNF-related matrix-associated actin-dependent regulator of chromatin subfamily A containing DEAD/H box 1"/>
    <property type="match status" value="1"/>
</dbReference>
<keyword evidence="13" id="KW-0156">Chromatin regulator</keyword>
<evidence type="ECO:0000256" key="11">
    <source>
        <dbReference type="ARBA" id="ARBA00022806"/>
    </source>
</evidence>
<feature type="domain" description="PDZ GRASP-type" evidence="24">
    <location>
        <begin position="111"/>
        <end position="199"/>
    </location>
</feature>
<evidence type="ECO:0000256" key="9">
    <source>
        <dbReference type="ARBA" id="ARBA00022741"/>
    </source>
</evidence>
<comment type="similarity">
    <text evidence="4">Belongs to the GORASP family.</text>
</comment>
<reference evidence="25 26" key="1">
    <citation type="submission" date="2020-08" db="EMBL/GenBank/DDBJ databases">
        <title>Aphidius gifuensis genome sequencing and assembly.</title>
        <authorList>
            <person name="Du Z."/>
        </authorList>
    </citation>
    <scope>NUCLEOTIDE SEQUENCE [LARGE SCALE GENOMIC DNA]</scope>
    <source>
        <strain evidence="25">YNYX2018</strain>
        <tissue evidence="25">Adults</tissue>
    </source>
</reference>
<evidence type="ECO:0000256" key="17">
    <source>
        <dbReference type="ARBA" id="ARBA00023242"/>
    </source>
</evidence>
<dbReference type="OrthoDB" id="3318at2759"/>
<evidence type="ECO:0000256" key="8">
    <source>
        <dbReference type="ARBA" id="ARBA00022737"/>
    </source>
</evidence>
<keyword evidence="8" id="KW-0677">Repeat</keyword>
<dbReference type="InterPro" id="IPR049730">
    <property type="entry name" value="SNF2/RAD54-like_C"/>
</dbReference>
<dbReference type="InterPro" id="IPR014001">
    <property type="entry name" value="Helicase_ATP-bd"/>
</dbReference>
<dbReference type="SMART" id="SM00487">
    <property type="entry name" value="DEXDc"/>
    <property type="match status" value="1"/>
</dbReference>
<dbReference type="InterPro" id="IPR027417">
    <property type="entry name" value="P-loop_NTPase"/>
</dbReference>
<dbReference type="Pfam" id="PF04495">
    <property type="entry name" value="GRASP55_65"/>
    <property type="match status" value="1"/>
</dbReference>
<evidence type="ECO:0000256" key="18">
    <source>
        <dbReference type="ARBA" id="ARBA00023288"/>
    </source>
</evidence>
<evidence type="ECO:0000256" key="7">
    <source>
        <dbReference type="ARBA" id="ARBA00022707"/>
    </source>
</evidence>
<dbReference type="GO" id="GO:0016787">
    <property type="term" value="F:hydrolase activity"/>
    <property type="evidence" value="ECO:0007669"/>
    <property type="project" value="UniProtKB-KW"/>
</dbReference>
<dbReference type="GO" id="GO:0006325">
    <property type="term" value="P:chromatin organization"/>
    <property type="evidence" value="ECO:0007669"/>
    <property type="project" value="UniProtKB-KW"/>
</dbReference>
<keyword evidence="15" id="KW-0238">DNA-binding</keyword>
<dbReference type="PROSITE" id="PS51192">
    <property type="entry name" value="HELICASE_ATP_BIND_1"/>
    <property type="match status" value="1"/>
</dbReference>
<evidence type="ECO:0000256" key="2">
    <source>
        <dbReference type="ARBA" id="ARBA00004394"/>
    </source>
</evidence>
<dbReference type="InterPro" id="IPR038718">
    <property type="entry name" value="SNF2-like_sf"/>
</dbReference>
<keyword evidence="12" id="KW-0067">ATP-binding</keyword>
<comment type="similarity">
    <text evidence="3">Belongs to the SNF2/RAD54 helicase family.</text>
</comment>
<feature type="compositionally biased region" description="Basic and acidic residues" evidence="21">
    <location>
        <begin position="323"/>
        <end position="334"/>
    </location>
</feature>
<dbReference type="Gene3D" id="3.40.50.10810">
    <property type="entry name" value="Tandem AAA-ATPase domain"/>
    <property type="match status" value="1"/>
</dbReference>
<dbReference type="Pfam" id="PF00176">
    <property type="entry name" value="SNF2-rel_dom"/>
    <property type="match status" value="1"/>
</dbReference>
<feature type="compositionally biased region" description="Polar residues" evidence="21">
    <location>
        <begin position="297"/>
        <end position="313"/>
    </location>
</feature>
<keyword evidence="16" id="KW-0472">Membrane</keyword>
<dbReference type="SUPFAM" id="SSF50156">
    <property type="entry name" value="PDZ domain-like"/>
    <property type="match status" value="2"/>
</dbReference>
<dbReference type="GO" id="GO:0003677">
    <property type="term" value="F:DNA binding"/>
    <property type="evidence" value="ECO:0007669"/>
    <property type="project" value="UniProtKB-KW"/>
</dbReference>
<proteinExistence type="inferred from homology"/>
<dbReference type="PANTHER" id="PTHR10799">
    <property type="entry name" value="SNF2/RAD54 HELICASE FAMILY"/>
    <property type="match status" value="1"/>
</dbReference>
<evidence type="ECO:0000256" key="14">
    <source>
        <dbReference type="ARBA" id="ARBA00023034"/>
    </source>
</evidence>
<feature type="domain" description="Helicase ATP-binding" evidence="22">
    <location>
        <begin position="572"/>
        <end position="745"/>
    </location>
</feature>
<evidence type="ECO:0000313" key="26">
    <source>
        <dbReference type="Proteomes" id="UP000639338"/>
    </source>
</evidence>
<dbReference type="InterPro" id="IPR024958">
    <property type="entry name" value="GRASP_PDZ"/>
</dbReference>
<keyword evidence="11" id="KW-0347">Helicase</keyword>
<dbReference type="PROSITE" id="PS51865">
    <property type="entry name" value="PDZ_GRASP"/>
    <property type="match status" value="2"/>
</dbReference>
<dbReference type="FunFam" id="2.30.42.10:FF:000026">
    <property type="entry name" value="Golgi reassembly stacking protein 2"/>
    <property type="match status" value="1"/>
</dbReference>
<dbReference type="AlphaFoldDB" id="A0A834XSF1"/>
<name>A0A834XSF1_APHGI</name>
<dbReference type="GO" id="GO:0003678">
    <property type="term" value="F:DNA helicase activity"/>
    <property type="evidence" value="ECO:0007669"/>
    <property type="project" value="UniProtKB-EC"/>
</dbReference>
<dbReference type="CDD" id="cd14279">
    <property type="entry name" value="CUE"/>
    <property type="match status" value="1"/>
</dbReference>
<dbReference type="InterPro" id="IPR001650">
    <property type="entry name" value="Helicase_C-like"/>
</dbReference>
<sequence>MGSSLSIEIPGGGTEGYHVLRVQDGSPGQKAGLESFFDFIVSIGKTRLDQDNDTLKEILKAGVDKELSITVYNSKTQSVRQTTIIPSMTWGGHGLLGVSIRFCSFEGANENVWHVLEVHPSSPAELAGLKPFTDFIIGADSSLHESEDLFTLIDTYETKPLKLYVYNTAEDTCREVIITPNSTWGGEGSLGCGIGYGYLHRIPIRNLPEPKIYNHSNLYQATNIKPPVSAESLPVSNGHSQPSVTIIPPGFNVSQSSISSMTDTVNLMSNPIITPVTNSSSLSFPSTKLNNPVTSTADFATSNFPPSSSNYSQTDDDSLSGPEIRRKIINRIEDSDSDSDCPSKPESVNNDVDEKNKKVQFLMSVHPSIAIDQLEQALENVNWNVDDAEKYVINKRKHSIDSSQRIKKKRKRRGSDDEDVDTDEGNYKRKQAKVFDSDDDSDVEVSNHLTPYKKSVLEFMQNAQMSELLMMHQCSLKKAEGIMSARPFDNWRDLVHKFQNYKYLDTELLNSAQTLLETRNVVANLMKKCLKLSADMEKAVADGASMIKEQPKTLSPNLKLAPYQMIGLNWLAVMHSHHVNGILADEMGLGKTVQVIAFLTYIKEAGLSSPHDGPHLIVVPSSTMENWENELERWSPGLNVVQYYGSQDERREMRMGWRNGDLEDVDVIVTTYNVITKTPEERKLFKVMKTQYVIFDEAHMLKNMNTIRYDQLWRINARHRILLTGTPLQNNLLELMSLLIFVMPSIFAGKQNDLKSLFSKNPKVNTDKNNSNLPGFEKEQVDNAKLIMRPFILRRLKSEVLSDLPKKTETIIKCSLTKKQNEMYKNMMARFTEEAGQGNLNGVGMMMKLRKLANHPLLTRDYYNEQKLEIISQKLARDPTYKENNPQYVFDDLLLMSDYQINQLSRTHKCLAGMGLPQELVPQAGKLVMLDNILPTFKKDGHRVLIFSQFTMVLDVLEEYLTMRGHRFLRLDGQTPVPERGALIDEFADDPSIFIFLLSTKAGGLGINLTCADTVIIHDIDFNPYNDKQAEDRCHRVGQKKPVKIIRLLGEETIEEGMYDIAQDKLHLEAQITGNEGNENNKRSILKLLKATLGLDPHSKMLTSPISSPEKTLNGFEEEDF</sequence>
<evidence type="ECO:0000259" key="24">
    <source>
        <dbReference type="PROSITE" id="PS51865"/>
    </source>
</evidence>
<dbReference type="SMART" id="SM00490">
    <property type="entry name" value="HELICc"/>
    <property type="match status" value="1"/>
</dbReference>
<evidence type="ECO:0000256" key="19">
    <source>
        <dbReference type="ARBA" id="ARBA00059294"/>
    </source>
</evidence>
<keyword evidence="17" id="KW-0539">Nucleus</keyword>
<evidence type="ECO:0000256" key="10">
    <source>
        <dbReference type="ARBA" id="ARBA00022801"/>
    </source>
</evidence>
<dbReference type="SUPFAM" id="SSF52540">
    <property type="entry name" value="P-loop containing nucleoside triphosphate hydrolases"/>
    <property type="match status" value="2"/>
</dbReference>
<accession>A0A834XSF1</accession>
<dbReference type="GO" id="GO:0000139">
    <property type="term" value="C:Golgi membrane"/>
    <property type="evidence" value="ECO:0007669"/>
    <property type="project" value="UniProtKB-SubCell"/>
</dbReference>
<dbReference type="PROSITE" id="PS51194">
    <property type="entry name" value="HELICASE_CTER"/>
    <property type="match status" value="1"/>
</dbReference>
<dbReference type="InterPro" id="IPR036034">
    <property type="entry name" value="PDZ_sf"/>
</dbReference>
<evidence type="ECO:0000313" key="25">
    <source>
        <dbReference type="EMBL" id="KAF7989941.1"/>
    </source>
</evidence>
<evidence type="ECO:0000256" key="6">
    <source>
        <dbReference type="ARBA" id="ARBA00022553"/>
    </source>
</evidence>
<evidence type="ECO:0000256" key="1">
    <source>
        <dbReference type="ARBA" id="ARBA00004123"/>
    </source>
</evidence>
<evidence type="ECO:0000256" key="4">
    <source>
        <dbReference type="ARBA" id="ARBA00007144"/>
    </source>
</evidence>
<dbReference type="EMBL" id="JACMRX010000005">
    <property type="protein sequence ID" value="KAF7989941.1"/>
    <property type="molecule type" value="Genomic_DNA"/>
</dbReference>
<evidence type="ECO:0000256" key="12">
    <source>
        <dbReference type="ARBA" id="ARBA00022840"/>
    </source>
</evidence>
<comment type="subcellular location">
    <subcellularLocation>
        <location evidence="2">Golgi apparatus membrane</location>
    </subcellularLocation>
    <subcellularLocation>
        <location evidence="1">Nucleus</location>
    </subcellularLocation>
</comment>
<dbReference type="GO" id="GO:0005524">
    <property type="term" value="F:ATP binding"/>
    <property type="evidence" value="ECO:0007669"/>
    <property type="project" value="UniProtKB-KW"/>
</dbReference>